<dbReference type="Gene3D" id="3.40.50.150">
    <property type="entry name" value="Vaccinia Virus protein VP39"/>
    <property type="match status" value="1"/>
</dbReference>
<organism evidence="5 6">
    <name type="scientific">Medicago truncatula</name>
    <name type="common">Barrel medic</name>
    <name type="synonym">Medicago tribuloides</name>
    <dbReference type="NCBI Taxonomy" id="3880"/>
    <lineage>
        <taxon>Eukaryota</taxon>
        <taxon>Viridiplantae</taxon>
        <taxon>Streptophyta</taxon>
        <taxon>Embryophyta</taxon>
        <taxon>Tracheophyta</taxon>
        <taxon>Spermatophyta</taxon>
        <taxon>Magnoliopsida</taxon>
        <taxon>eudicotyledons</taxon>
        <taxon>Gunneridae</taxon>
        <taxon>Pentapetalae</taxon>
        <taxon>rosids</taxon>
        <taxon>fabids</taxon>
        <taxon>Fabales</taxon>
        <taxon>Fabaceae</taxon>
        <taxon>Papilionoideae</taxon>
        <taxon>50 kb inversion clade</taxon>
        <taxon>NPAAA clade</taxon>
        <taxon>Hologalegina</taxon>
        <taxon>IRL clade</taxon>
        <taxon>Trifolieae</taxon>
        <taxon>Medicago</taxon>
    </lineage>
</organism>
<keyword evidence="4" id="KW-0949">S-adenosyl-L-methionine</keyword>
<evidence type="ECO:0000256" key="4">
    <source>
        <dbReference type="ARBA" id="ARBA00022691"/>
    </source>
</evidence>
<dbReference type="AlphaFoldDB" id="A0A396GL47"/>
<dbReference type="InterPro" id="IPR029063">
    <property type="entry name" value="SAM-dependent_MTases_sf"/>
</dbReference>
<evidence type="ECO:0000313" key="5">
    <source>
        <dbReference type="EMBL" id="RHN41253.1"/>
    </source>
</evidence>
<dbReference type="PANTHER" id="PTHR10629:SF50">
    <property type="entry name" value="DNA (CYTOSINE-5)-METHYLTRANSFERASE CMT3"/>
    <property type="match status" value="1"/>
</dbReference>
<dbReference type="Gramene" id="rna47555">
    <property type="protein sequence ID" value="RHN41253.1"/>
    <property type="gene ID" value="gene47555"/>
</dbReference>
<evidence type="ECO:0000313" key="6">
    <source>
        <dbReference type="Proteomes" id="UP000265566"/>
    </source>
</evidence>
<keyword evidence="3 5" id="KW-0808">Transferase</keyword>
<dbReference type="GO" id="GO:0032259">
    <property type="term" value="P:methylation"/>
    <property type="evidence" value="ECO:0007669"/>
    <property type="project" value="UniProtKB-KW"/>
</dbReference>
<dbReference type="InterPro" id="IPR001525">
    <property type="entry name" value="C5_MeTfrase"/>
</dbReference>
<keyword evidence="2 5" id="KW-0489">Methyltransferase</keyword>
<reference evidence="6" key="1">
    <citation type="journal article" date="2018" name="Nat. Plants">
        <title>Whole-genome landscape of Medicago truncatula symbiotic genes.</title>
        <authorList>
            <person name="Pecrix Y."/>
            <person name="Staton S.E."/>
            <person name="Sallet E."/>
            <person name="Lelandais-Briere C."/>
            <person name="Moreau S."/>
            <person name="Carrere S."/>
            <person name="Blein T."/>
            <person name="Jardinaud M.F."/>
            <person name="Latrasse D."/>
            <person name="Zouine M."/>
            <person name="Zahm M."/>
            <person name="Kreplak J."/>
            <person name="Mayjonade B."/>
            <person name="Satge C."/>
            <person name="Perez M."/>
            <person name="Cauet S."/>
            <person name="Marande W."/>
            <person name="Chantry-Darmon C."/>
            <person name="Lopez-Roques C."/>
            <person name="Bouchez O."/>
            <person name="Berard A."/>
            <person name="Debelle F."/>
            <person name="Munos S."/>
            <person name="Bendahmane A."/>
            <person name="Berges H."/>
            <person name="Niebel A."/>
            <person name="Buitink J."/>
            <person name="Frugier F."/>
            <person name="Benhamed M."/>
            <person name="Crespi M."/>
            <person name="Gouzy J."/>
            <person name="Gamas P."/>
        </authorList>
    </citation>
    <scope>NUCLEOTIDE SEQUENCE [LARGE SCALE GENOMIC DNA]</scope>
    <source>
        <strain evidence="6">cv. Jemalong A17</strain>
    </source>
</reference>
<evidence type="ECO:0000256" key="3">
    <source>
        <dbReference type="ARBA" id="ARBA00022679"/>
    </source>
</evidence>
<proteinExistence type="predicted"/>
<evidence type="ECO:0000256" key="1">
    <source>
        <dbReference type="ARBA" id="ARBA00011975"/>
    </source>
</evidence>
<dbReference type="InterPro" id="IPR050390">
    <property type="entry name" value="C5-Methyltransferase"/>
</dbReference>
<name>A0A396GL47_MEDTR</name>
<dbReference type="PANTHER" id="PTHR10629">
    <property type="entry name" value="CYTOSINE-SPECIFIC METHYLTRANSFERASE"/>
    <property type="match status" value="1"/>
</dbReference>
<dbReference type="SUPFAM" id="SSF53335">
    <property type="entry name" value="S-adenosyl-L-methionine-dependent methyltransferases"/>
    <property type="match status" value="1"/>
</dbReference>
<accession>A0A396GL47</accession>
<gene>
    <name evidence="5" type="ORF">MtrunA17_Chr8g0364111</name>
</gene>
<dbReference type="GO" id="GO:0003886">
    <property type="term" value="F:DNA (cytosine-5-)-methyltransferase activity"/>
    <property type="evidence" value="ECO:0007669"/>
    <property type="project" value="UniProtKB-EC"/>
</dbReference>
<protein>
    <recommendedName>
        <fullName evidence="1">DNA (cytosine-5-)-methyltransferase</fullName>
        <ecNumber evidence="1">2.1.1.37</ecNumber>
    </recommendedName>
</protein>
<dbReference type="Pfam" id="PF00145">
    <property type="entry name" value="DNA_methylase"/>
    <property type="match status" value="1"/>
</dbReference>
<evidence type="ECO:0000256" key="2">
    <source>
        <dbReference type="ARBA" id="ARBA00022603"/>
    </source>
</evidence>
<dbReference type="EMBL" id="PSQE01000008">
    <property type="protein sequence ID" value="RHN41253.1"/>
    <property type="molecule type" value="Genomic_DNA"/>
</dbReference>
<dbReference type="EC" id="2.1.1.37" evidence="1"/>
<dbReference type="Proteomes" id="UP000265566">
    <property type="component" value="Chromosome 8"/>
</dbReference>
<sequence>MHVLSIRENARLQGFPDFYKLCGPIKQRYMQVGNAVAVPVSRVLGYSLGLAYQVVAADGPLYTLPEKFLVIRKPASATSSEEVVVSSEEAA</sequence>
<comment type="caution">
    <text evidence="5">The sequence shown here is derived from an EMBL/GenBank/DDBJ whole genome shotgun (WGS) entry which is preliminary data.</text>
</comment>